<keyword evidence="2" id="KW-1185">Reference proteome</keyword>
<dbReference type="EMBL" id="CP106738">
    <property type="protein sequence ID" value="UXX84996.1"/>
    <property type="molecule type" value="Genomic_DNA"/>
</dbReference>
<organism evidence="1 2">
    <name type="scientific">Roseovarius pelagicus</name>
    <dbReference type="NCBI Taxonomy" id="2980108"/>
    <lineage>
        <taxon>Bacteria</taxon>
        <taxon>Pseudomonadati</taxon>
        <taxon>Pseudomonadota</taxon>
        <taxon>Alphaproteobacteria</taxon>
        <taxon>Rhodobacterales</taxon>
        <taxon>Roseobacteraceae</taxon>
        <taxon>Roseovarius</taxon>
    </lineage>
</organism>
<evidence type="ECO:0000313" key="2">
    <source>
        <dbReference type="Proteomes" id="UP001064087"/>
    </source>
</evidence>
<proteinExistence type="predicted"/>
<accession>A0ABY6DFT2</accession>
<reference evidence="1" key="1">
    <citation type="submission" date="2022-10" db="EMBL/GenBank/DDBJ databases">
        <title>Roseovarius pelagicus sp. nov., isolated from Arctic seawater.</title>
        <authorList>
            <person name="Hong Y.W."/>
            <person name="Hwang C.Y."/>
        </authorList>
    </citation>
    <scope>NUCLEOTIDE SEQUENCE</scope>
    <source>
        <strain evidence="1">HL-MP18</strain>
    </source>
</reference>
<sequence length="68" mass="7634">MVIVVGLLAAFVLVLVFSNRRTRNCRWREDRAADVGRARCYRCMACGAEAFTTNGKPPLDCQRNSVDL</sequence>
<gene>
    <name evidence="1" type="ORF">N7U68_10285</name>
</gene>
<protein>
    <submittedName>
        <fullName evidence="1">Uncharacterized protein</fullName>
    </submittedName>
</protein>
<evidence type="ECO:0000313" key="1">
    <source>
        <dbReference type="EMBL" id="UXX84996.1"/>
    </source>
</evidence>
<name>A0ABY6DFT2_9RHOB</name>
<dbReference type="Proteomes" id="UP001064087">
    <property type="component" value="Chromosome"/>
</dbReference>
<dbReference type="RefSeq" id="WP_165195807.1">
    <property type="nucleotide sequence ID" value="NZ_CP106738.1"/>
</dbReference>